<dbReference type="SUPFAM" id="SSF47095">
    <property type="entry name" value="HMG-box"/>
    <property type="match status" value="1"/>
</dbReference>
<dbReference type="OMA" id="VNIKRKF"/>
<keyword evidence="7" id="KW-1185">Reference proteome</keyword>
<dbReference type="EMBL" id="DF157097">
    <property type="protein sequence ID" value="GAB65220.1"/>
    <property type="molecule type" value="Genomic_DNA"/>
</dbReference>
<dbReference type="Pfam" id="PF00505">
    <property type="entry name" value="HMG_box"/>
    <property type="match status" value="1"/>
</dbReference>
<dbReference type="GeneID" id="14691609"/>
<accession>K6UT45</accession>
<sequence>MTPRVNIKRKFLSHPCHFVSPFFSPFFFSPFFPPFFSPFFFHFPYNFHIFNPHLERPNGQKTNAGISNCNEEADGKKKKNKKNDKMPPRLRHSNKMAAKSQKKVLKKQNKRKKKDPLAPKRALSAYMFYVKDKRLELIKERPELAKDVAQVGKLVGEAWGKLSAAQKTPYEKKAQLDKVRYSKEIEEYRKTKKE</sequence>
<dbReference type="FunFam" id="1.10.30.10:FF:000037">
    <property type="entry name" value="High mobility group protein B2"/>
    <property type="match status" value="1"/>
</dbReference>
<dbReference type="InterPro" id="IPR050342">
    <property type="entry name" value="HMGB"/>
</dbReference>
<dbReference type="PROSITE" id="PS50118">
    <property type="entry name" value="HMG_BOX_2"/>
    <property type="match status" value="1"/>
</dbReference>
<dbReference type="Gene3D" id="1.10.30.10">
    <property type="entry name" value="High mobility group box domain"/>
    <property type="match status" value="1"/>
</dbReference>
<dbReference type="KEGG" id="pcy:PCYB_052380"/>
<evidence type="ECO:0000256" key="1">
    <source>
        <dbReference type="ARBA" id="ARBA00023125"/>
    </source>
</evidence>
<dbReference type="SMART" id="SM00398">
    <property type="entry name" value="HMG"/>
    <property type="match status" value="1"/>
</dbReference>
<proteinExistence type="predicted"/>
<gene>
    <name evidence="6" type="ORF">PCYB_052380</name>
</gene>
<name>K6UT45_PLACD</name>
<feature type="compositionally biased region" description="Basic residues" evidence="4">
    <location>
        <begin position="76"/>
        <end position="114"/>
    </location>
</feature>
<dbReference type="RefSeq" id="XP_004221167.1">
    <property type="nucleotide sequence ID" value="XM_004221119.1"/>
</dbReference>
<evidence type="ECO:0000313" key="7">
    <source>
        <dbReference type="Proteomes" id="UP000006319"/>
    </source>
</evidence>
<feature type="domain" description="HMG box" evidence="5">
    <location>
        <begin position="119"/>
        <end position="189"/>
    </location>
</feature>
<keyword evidence="2 3" id="KW-0539">Nucleus</keyword>
<dbReference type="VEuPathDB" id="PlasmoDB:PCYB_052380"/>
<dbReference type="GO" id="GO:0005634">
    <property type="term" value="C:nucleus"/>
    <property type="evidence" value="ECO:0007669"/>
    <property type="project" value="UniProtKB-UniRule"/>
</dbReference>
<dbReference type="OrthoDB" id="1919336at2759"/>
<dbReference type="PANTHER" id="PTHR48112">
    <property type="entry name" value="HIGH MOBILITY GROUP PROTEIN DSP1"/>
    <property type="match status" value="1"/>
</dbReference>
<dbReference type="PANTHER" id="PTHR48112:SF22">
    <property type="entry name" value="MITOCHONDRIAL TRANSCRIPTION FACTOR A, ISOFORM B"/>
    <property type="match status" value="1"/>
</dbReference>
<feature type="compositionally biased region" description="Polar residues" evidence="4">
    <location>
        <begin position="59"/>
        <end position="70"/>
    </location>
</feature>
<organism evidence="6 7">
    <name type="scientific">Plasmodium cynomolgi (strain B)</name>
    <dbReference type="NCBI Taxonomy" id="1120755"/>
    <lineage>
        <taxon>Eukaryota</taxon>
        <taxon>Sar</taxon>
        <taxon>Alveolata</taxon>
        <taxon>Apicomplexa</taxon>
        <taxon>Aconoidasida</taxon>
        <taxon>Haemosporida</taxon>
        <taxon>Plasmodiidae</taxon>
        <taxon>Plasmodium</taxon>
        <taxon>Plasmodium (Plasmodium)</taxon>
    </lineage>
</organism>
<dbReference type="eggNOG" id="KOG0381">
    <property type="taxonomic scope" value="Eukaryota"/>
</dbReference>
<dbReference type="InterPro" id="IPR036910">
    <property type="entry name" value="HMG_box_dom_sf"/>
</dbReference>
<dbReference type="AlphaFoldDB" id="K6UT45"/>
<dbReference type="InterPro" id="IPR009071">
    <property type="entry name" value="HMG_box_dom"/>
</dbReference>
<feature type="region of interest" description="Disordered" evidence="4">
    <location>
        <begin position="59"/>
        <end position="117"/>
    </location>
</feature>
<keyword evidence="1 3" id="KW-0238">DNA-binding</keyword>
<feature type="DNA-binding region" description="HMG box" evidence="3">
    <location>
        <begin position="119"/>
        <end position="189"/>
    </location>
</feature>
<evidence type="ECO:0000313" key="6">
    <source>
        <dbReference type="EMBL" id="GAB65220.1"/>
    </source>
</evidence>
<evidence type="ECO:0000259" key="5">
    <source>
        <dbReference type="PROSITE" id="PS50118"/>
    </source>
</evidence>
<protein>
    <submittedName>
        <fullName evidence="6">High mobility group protein putative</fullName>
    </submittedName>
</protein>
<reference evidence="6 7" key="1">
    <citation type="journal article" date="2012" name="Nat. Genet.">
        <title>Plasmodium cynomolgi genome sequences provide insight into Plasmodium vivax and the monkey malaria clade.</title>
        <authorList>
            <person name="Tachibana S."/>
            <person name="Sullivan S.A."/>
            <person name="Kawai S."/>
            <person name="Nakamura S."/>
            <person name="Kim H.R."/>
            <person name="Goto N."/>
            <person name="Arisue N."/>
            <person name="Palacpac N.M.Q."/>
            <person name="Honma H."/>
            <person name="Yagi M."/>
            <person name="Tougan T."/>
            <person name="Katakai Y."/>
            <person name="Kaneko O."/>
            <person name="Mita T."/>
            <person name="Kita K."/>
            <person name="Yasutomi Y."/>
            <person name="Sutton P.L."/>
            <person name="Shakhbatyan R."/>
            <person name="Horii T."/>
            <person name="Yasunaga T."/>
            <person name="Barnwell J.W."/>
            <person name="Escalante A.A."/>
            <person name="Carlton J.M."/>
            <person name="Tanabe K."/>
        </authorList>
    </citation>
    <scope>NUCLEOTIDE SEQUENCE [LARGE SCALE GENOMIC DNA]</scope>
    <source>
        <strain evidence="6 7">B</strain>
    </source>
</reference>
<evidence type="ECO:0000256" key="2">
    <source>
        <dbReference type="ARBA" id="ARBA00023242"/>
    </source>
</evidence>
<evidence type="ECO:0000256" key="3">
    <source>
        <dbReference type="PROSITE-ProRule" id="PRU00267"/>
    </source>
</evidence>
<dbReference type="Proteomes" id="UP000006319">
    <property type="component" value="Chromosome 5"/>
</dbReference>
<evidence type="ECO:0000256" key="4">
    <source>
        <dbReference type="SAM" id="MobiDB-lite"/>
    </source>
</evidence>
<dbReference type="GO" id="GO:0003677">
    <property type="term" value="F:DNA binding"/>
    <property type="evidence" value="ECO:0007669"/>
    <property type="project" value="UniProtKB-UniRule"/>
</dbReference>